<gene>
    <name evidence="3" type="ORF">AYI68_g3817</name>
</gene>
<comment type="caution">
    <text evidence="3">The sequence shown here is derived from an EMBL/GenBank/DDBJ whole genome shotgun (WGS) entry which is preliminary data.</text>
</comment>
<name>A0A1R0GYS9_9FUNG</name>
<dbReference type="OrthoDB" id="5585571at2759"/>
<organism evidence="3 4">
    <name type="scientific">Smittium mucronatum</name>
    <dbReference type="NCBI Taxonomy" id="133383"/>
    <lineage>
        <taxon>Eukaryota</taxon>
        <taxon>Fungi</taxon>
        <taxon>Fungi incertae sedis</taxon>
        <taxon>Zoopagomycota</taxon>
        <taxon>Kickxellomycotina</taxon>
        <taxon>Harpellomycetes</taxon>
        <taxon>Harpellales</taxon>
        <taxon>Legeriomycetaceae</taxon>
        <taxon>Smittium</taxon>
    </lineage>
</organism>
<evidence type="ECO:0000256" key="1">
    <source>
        <dbReference type="SAM" id="Coils"/>
    </source>
</evidence>
<feature type="region of interest" description="Disordered" evidence="2">
    <location>
        <begin position="673"/>
        <end position="692"/>
    </location>
</feature>
<reference evidence="3 4" key="1">
    <citation type="journal article" date="2016" name="Mol. Biol. Evol.">
        <title>Genome-Wide Survey of Gut Fungi (Harpellales) Reveals the First Horizontally Transferred Ubiquitin Gene from a Mosquito Host.</title>
        <authorList>
            <person name="Wang Y."/>
            <person name="White M.M."/>
            <person name="Kvist S."/>
            <person name="Moncalvo J.M."/>
        </authorList>
    </citation>
    <scope>NUCLEOTIDE SEQUENCE [LARGE SCALE GENOMIC DNA]</scope>
    <source>
        <strain evidence="3 4">ALG-7-W6</strain>
    </source>
</reference>
<accession>A0A1R0GYS9</accession>
<dbReference type="Proteomes" id="UP000187455">
    <property type="component" value="Unassembled WGS sequence"/>
</dbReference>
<feature type="region of interest" description="Disordered" evidence="2">
    <location>
        <begin position="754"/>
        <end position="792"/>
    </location>
</feature>
<evidence type="ECO:0000313" key="3">
    <source>
        <dbReference type="EMBL" id="OLY82072.1"/>
    </source>
</evidence>
<dbReference type="AlphaFoldDB" id="A0A1R0GYS9"/>
<feature type="coiled-coil region" evidence="1">
    <location>
        <begin position="191"/>
        <end position="239"/>
    </location>
</feature>
<protein>
    <submittedName>
        <fullName evidence="3">Uncharacterized protein</fullName>
    </submittedName>
</protein>
<evidence type="ECO:0000313" key="4">
    <source>
        <dbReference type="Proteomes" id="UP000187455"/>
    </source>
</evidence>
<proteinExistence type="predicted"/>
<keyword evidence="1" id="KW-0175">Coiled coil</keyword>
<sequence>MDSNDEELKAQSRVSTPDENLKKLKESIVNTSRLISIFSENEKELKNTKQILKAREDEISKLKSVTSSQQRDIESKIRSLGLKKIELERASRDLAKFNSETSSLKSENSLLMNEINSFKKIDLSILNSKLVADNKKLQSDSNNLKESLEDKFKIIENLNIIIKKRDENLKSEKLRFENEIIRIKDLHKSAISKKDSRIKSITEELEAERDKSFDMELQIEMKQQQIDELENSHKISLDKLSSLSHNHPPSPQEIDVSNEISVSQKIDDIPSFQTQPSSILSTDIDFEANDLSIISSQNPSNPLLTEMNTQEDPSFSSPNDHLEQTPLDFYEKPKMVDSSIQCCQFPPSKIMVSVASQSDEYHTFITSISAETQTPGPFLNTRLIPIFSQPENKMPLSRSVSVGTQSEPPSPPKELISIGIQVETISPPKRLISIGVQSMPKSPLKKSFSIGVQSMPKSPLKKSFSIGVQSCPLSPPKRLFSVGTQSESQFSPKKSFSVGIQCNSYPENPVSKIVPDSSNSDECPPKLQLKNFNLESLQKNIENSALQPSSIQILSENNTSDIFPSHGDNTPRSIELHTEKSEPNITSSLNNIYFDNKFTGLNSIISNQSSNIVTLTSKIDKLLDLFDSNLSSKGDLLPVNSFDSNSPSSFSTHHITSSNHIAIETPELLNSTKDSPKNQEGFVSPKNQTDDHIEDFNIDNFESNNYPIIEENKNKHKESQDAENGIQPTKNSDIGKYNTIIEYTETILTSGVKRLHENPPSNDNVSPLKRSKNTPKTPQLPKSRETTRDISISPNSDLVQNLLIFSPSEQFKTNIPKLKNSRLKSSVRCEIIFDCLKSDPDLFLKMAWEKNNQDINIIFLNEKDLLESILNTLKNESQHPSDTTFFKNIIYTDEGNDHDDVPIYLTSAQLNRVPKGLPKLELHISYLLWTLSKRHKMSKVIESTMSLISNHINKPNLSIYQTSETSTENFIRVLCHRKQFLPSEGFQLRCAILAFRNHIPIAYPRQLHCGFPGRFCVFTDQT</sequence>
<feature type="region of interest" description="Disordered" evidence="2">
    <location>
        <begin position="714"/>
        <end position="733"/>
    </location>
</feature>
<dbReference type="EMBL" id="LSSL01001942">
    <property type="protein sequence ID" value="OLY82072.1"/>
    <property type="molecule type" value="Genomic_DNA"/>
</dbReference>
<keyword evidence="4" id="KW-1185">Reference proteome</keyword>
<evidence type="ECO:0000256" key="2">
    <source>
        <dbReference type="SAM" id="MobiDB-lite"/>
    </source>
</evidence>